<reference evidence="1 2" key="1">
    <citation type="submission" date="2021-06" db="EMBL/GenBank/DDBJ databases">
        <title>Caerostris extrusa draft genome.</title>
        <authorList>
            <person name="Kono N."/>
            <person name="Arakawa K."/>
        </authorList>
    </citation>
    <scope>NUCLEOTIDE SEQUENCE [LARGE SCALE GENOMIC DNA]</scope>
</reference>
<name>A0AAV4XX08_CAEEX</name>
<evidence type="ECO:0000313" key="1">
    <source>
        <dbReference type="EMBL" id="GIY98430.1"/>
    </source>
</evidence>
<protein>
    <submittedName>
        <fullName evidence="1">Uncharacterized protein</fullName>
    </submittedName>
</protein>
<gene>
    <name evidence="1" type="ORF">CEXT_645461</name>
</gene>
<comment type="caution">
    <text evidence="1">The sequence shown here is derived from an EMBL/GenBank/DDBJ whole genome shotgun (WGS) entry which is preliminary data.</text>
</comment>
<organism evidence="1 2">
    <name type="scientific">Caerostris extrusa</name>
    <name type="common">Bark spider</name>
    <name type="synonym">Caerostris bankana</name>
    <dbReference type="NCBI Taxonomy" id="172846"/>
    <lineage>
        <taxon>Eukaryota</taxon>
        <taxon>Metazoa</taxon>
        <taxon>Ecdysozoa</taxon>
        <taxon>Arthropoda</taxon>
        <taxon>Chelicerata</taxon>
        <taxon>Arachnida</taxon>
        <taxon>Araneae</taxon>
        <taxon>Araneomorphae</taxon>
        <taxon>Entelegynae</taxon>
        <taxon>Araneoidea</taxon>
        <taxon>Araneidae</taxon>
        <taxon>Caerostris</taxon>
    </lineage>
</organism>
<sequence length="84" mass="9717">MTRESTWPTITEMFVSIYVQHRELRSPGESHAAGGAYVWELKVRRRGQEQEFLQPTLSLTLPAPVRFRLLAPLIHSPDFGKHEM</sequence>
<dbReference type="AlphaFoldDB" id="A0AAV4XX08"/>
<dbReference type="EMBL" id="BPLR01000926">
    <property type="protein sequence ID" value="GIY98430.1"/>
    <property type="molecule type" value="Genomic_DNA"/>
</dbReference>
<accession>A0AAV4XX08</accession>
<dbReference type="Proteomes" id="UP001054945">
    <property type="component" value="Unassembled WGS sequence"/>
</dbReference>
<proteinExistence type="predicted"/>
<keyword evidence="2" id="KW-1185">Reference proteome</keyword>
<evidence type="ECO:0000313" key="2">
    <source>
        <dbReference type="Proteomes" id="UP001054945"/>
    </source>
</evidence>